<evidence type="ECO:0000313" key="3">
    <source>
        <dbReference type="Proteomes" id="UP001055439"/>
    </source>
</evidence>
<dbReference type="EMBL" id="CP097502">
    <property type="protein sequence ID" value="URD73032.1"/>
    <property type="molecule type" value="Genomic_DNA"/>
</dbReference>
<evidence type="ECO:0000313" key="2">
    <source>
        <dbReference type="EMBL" id="URD73032.1"/>
    </source>
</evidence>
<feature type="region of interest" description="Disordered" evidence="1">
    <location>
        <begin position="1"/>
        <end position="92"/>
    </location>
</feature>
<reference evidence="2" key="1">
    <citation type="submission" date="2022-05" db="EMBL/GenBank/DDBJ databases">
        <title>The Musa troglodytarum L. genome provides insights into the mechanism of non-climacteric behaviour and enrichment of carotenoids.</title>
        <authorList>
            <person name="Wang J."/>
        </authorList>
    </citation>
    <scope>NUCLEOTIDE SEQUENCE</scope>
    <source>
        <tissue evidence="2">Leaf</tissue>
    </source>
</reference>
<name>A0A9E7EAM9_9LILI</name>
<dbReference type="AlphaFoldDB" id="A0A9E7EAM9"/>
<feature type="compositionally biased region" description="Gly residues" evidence="1">
    <location>
        <begin position="1"/>
        <end position="14"/>
    </location>
</feature>
<accession>A0A9E7EAM9</accession>
<sequence length="105" mass="10037">MSGEGGACVGGGGVEAAEHGAGTGGEGAEGEGGGGAGGVGADEGAAAGGGGGRGEPVRTAGRAGGRGRRPRPCLLPPHQGAFRPARARTPRHPHPILFLPFLVLR</sequence>
<keyword evidence="3" id="KW-1185">Reference proteome</keyword>
<evidence type="ECO:0000256" key="1">
    <source>
        <dbReference type="SAM" id="MobiDB-lite"/>
    </source>
</evidence>
<dbReference type="Proteomes" id="UP001055439">
    <property type="component" value="Chromosome 1"/>
</dbReference>
<feature type="compositionally biased region" description="Gly residues" evidence="1">
    <location>
        <begin position="21"/>
        <end position="54"/>
    </location>
</feature>
<organism evidence="2 3">
    <name type="scientific">Musa troglodytarum</name>
    <name type="common">fe'i banana</name>
    <dbReference type="NCBI Taxonomy" id="320322"/>
    <lineage>
        <taxon>Eukaryota</taxon>
        <taxon>Viridiplantae</taxon>
        <taxon>Streptophyta</taxon>
        <taxon>Embryophyta</taxon>
        <taxon>Tracheophyta</taxon>
        <taxon>Spermatophyta</taxon>
        <taxon>Magnoliopsida</taxon>
        <taxon>Liliopsida</taxon>
        <taxon>Zingiberales</taxon>
        <taxon>Musaceae</taxon>
        <taxon>Musa</taxon>
    </lineage>
</organism>
<protein>
    <submittedName>
        <fullName evidence="2">Uncharacterized protein</fullName>
    </submittedName>
</protein>
<proteinExistence type="predicted"/>
<gene>
    <name evidence="2" type="ORF">MUK42_09703</name>
</gene>